<comment type="catalytic activity">
    <reaction evidence="7 8">
        <text>heme b + (2E,6E)-farnesyl diphosphate + H2O = Fe(II)-heme o + diphosphate</text>
        <dbReference type="Rhea" id="RHEA:28070"/>
        <dbReference type="ChEBI" id="CHEBI:15377"/>
        <dbReference type="ChEBI" id="CHEBI:33019"/>
        <dbReference type="ChEBI" id="CHEBI:60344"/>
        <dbReference type="ChEBI" id="CHEBI:60530"/>
        <dbReference type="ChEBI" id="CHEBI:175763"/>
        <dbReference type="EC" id="2.5.1.141"/>
    </reaction>
</comment>
<evidence type="ECO:0000256" key="8">
    <source>
        <dbReference type="HAMAP-Rule" id="MF_00154"/>
    </source>
</evidence>
<dbReference type="Pfam" id="PF01040">
    <property type="entry name" value="UbiA"/>
    <property type="match status" value="1"/>
</dbReference>
<comment type="similarity">
    <text evidence="8">Belongs to the UbiA prenyltransferase family. Protoheme IX farnesyltransferase subfamily.</text>
</comment>
<dbReference type="GO" id="GO:0005886">
    <property type="term" value="C:plasma membrane"/>
    <property type="evidence" value="ECO:0007669"/>
    <property type="project" value="UniProtKB-SubCell"/>
</dbReference>
<feature type="transmembrane region" description="Helical" evidence="8">
    <location>
        <begin position="129"/>
        <end position="147"/>
    </location>
</feature>
<organism evidence="9 10">
    <name type="scientific">Lacicoccus qingdaonensis</name>
    <dbReference type="NCBI Taxonomy" id="576118"/>
    <lineage>
        <taxon>Bacteria</taxon>
        <taxon>Bacillati</taxon>
        <taxon>Bacillota</taxon>
        <taxon>Bacilli</taxon>
        <taxon>Bacillales</taxon>
        <taxon>Salinicoccaceae</taxon>
        <taxon>Lacicoccus</taxon>
    </lineage>
</organism>
<dbReference type="UniPathway" id="UPA00834">
    <property type="reaction ID" value="UER00712"/>
</dbReference>
<dbReference type="PANTHER" id="PTHR43448:SF2">
    <property type="entry name" value="PROTOHEME IX FARNESYLTRANSFERASE, MITOCHONDRIAL"/>
    <property type="match status" value="1"/>
</dbReference>
<keyword evidence="2 8" id="KW-0808">Transferase</keyword>
<feature type="transmembrane region" description="Helical" evidence="8">
    <location>
        <begin position="152"/>
        <end position="174"/>
    </location>
</feature>
<dbReference type="AlphaFoldDB" id="A0A1G8ZZK6"/>
<dbReference type="GO" id="GO:0048034">
    <property type="term" value="P:heme O biosynthetic process"/>
    <property type="evidence" value="ECO:0007669"/>
    <property type="project" value="UniProtKB-UniRule"/>
</dbReference>
<proteinExistence type="inferred from homology"/>
<keyword evidence="3 8" id="KW-0812">Transmembrane</keyword>
<dbReference type="RefSeq" id="WP_092983610.1">
    <property type="nucleotide sequence ID" value="NZ_FNFY01000001.1"/>
</dbReference>
<dbReference type="InterPro" id="IPR006369">
    <property type="entry name" value="Protohaem_IX_farnesylTrfase"/>
</dbReference>
<dbReference type="InterPro" id="IPR044878">
    <property type="entry name" value="UbiA_sf"/>
</dbReference>
<comment type="function">
    <text evidence="8">Converts heme B (protoheme IX) to heme O by substitution of the vinyl group on carbon 2 of heme B porphyrin ring with a hydroxyethyl farnesyl side group.</text>
</comment>
<dbReference type="CDD" id="cd13957">
    <property type="entry name" value="PT_UbiA_Cox10"/>
    <property type="match status" value="1"/>
</dbReference>
<keyword evidence="6 8" id="KW-0472">Membrane</keyword>
<dbReference type="HAMAP" id="MF_00154">
    <property type="entry name" value="CyoE_CtaB"/>
    <property type="match status" value="1"/>
</dbReference>
<evidence type="ECO:0000256" key="2">
    <source>
        <dbReference type="ARBA" id="ARBA00022679"/>
    </source>
</evidence>
<evidence type="ECO:0000256" key="7">
    <source>
        <dbReference type="ARBA" id="ARBA00047690"/>
    </source>
</evidence>
<feature type="transmembrane region" description="Helical" evidence="8">
    <location>
        <begin position="180"/>
        <end position="201"/>
    </location>
</feature>
<dbReference type="PANTHER" id="PTHR43448">
    <property type="entry name" value="PROTOHEME IX FARNESYLTRANSFERASE, MITOCHONDRIAL"/>
    <property type="match status" value="1"/>
</dbReference>
<feature type="transmembrane region" description="Helical" evidence="8">
    <location>
        <begin position="102"/>
        <end position="123"/>
    </location>
</feature>
<evidence type="ECO:0000313" key="9">
    <source>
        <dbReference type="EMBL" id="SDK20552.1"/>
    </source>
</evidence>
<comment type="miscellaneous">
    <text evidence="8">Carbon 2 of the heme B porphyrin ring is defined according to the Fischer nomenclature.</text>
</comment>
<keyword evidence="5 8" id="KW-0350">Heme biosynthesis</keyword>
<keyword evidence="4 8" id="KW-1133">Transmembrane helix</keyword>
<evidence type="ECO:0000256" key="3">
    <source>
        <dbReference type="ARBA" id="ARBA00022692"/>
    </source>
</evidence>
<dbReference type="EC" id="2.5.1.141" evidence="8"/>
<keyword evidence="10" id="KW-1185">Reference proteome</keyword>
<comment type="subunit">
    <text evidence="8">Interacts with CtaA.</text>
</comment>
<feature type="transmembrane region" description="Helical" evidence="8">
    <location>
        <begin position="60"/>
        <end position="81"/>
    </location>
</feature>
<name>A0A1G8ZZK6_9BACL</name>
<protein>
    <recommendedName>
        <fullName evidence="8">Protoheme IX farnesyltransferase</fullName>
        <ecNumber evidence="8">2.5.1.141</ecNumber>
    </recommendedName>
    <alternativeName>
        <fullName evidence="8">Heme B farnesyltransferase</fullName>
    </alternativeName>
    <alternativeName>
        <fullName evidence="8">Heme O synthase</fullName>
    </alternativeName>
</protein>
<dbReference type="NCBIfam" id="TIGR01473">
    <property type="entry name" value="cyoE_ctaB"/>
    <property type="match status" value="1"/>
</dbReference>
<evidence type="ECO:0000256" key="1">
    <source>
        <dbReference type="ARBA" id="ARBA00004141"/>
    </source>
</evidence>
<dbReference type="OrthoDB" id="9814417at2"/>
<reference evidence="10" key="1">
    <citation type="submission" date="2016-10" db="EMBL/GenBank/DDBJ databases">
        <authorList>
            <person name="Varghese N."/>
            <person name="Submissions S."/>
        </authorList>
    </citation>
    <scope>NUCLEOTIDE SEQUENCE [LARGE SCALE GENOMIC DNA]</scope>
    <source>
        <strain evidence="10">CGMCC 1.8895</strain>
    </source>
</reference>
<evidence type="ECO:0000256" key="4">
    <source>
        <dbReference type="ARBA" id="ARBA00022989"/>
    </source>
</evidence>
<feature type="transmembrane region" description="Helical" evidence="8">
    <location>
        <begin position="35"/>
        <end position="54"/>
    </location>
</feature>
<keyword evidence="8" id="KW-1003">Cell membrane</keyword>
<evidence type="ECO:0000256" key="5">
    <source>
        <dbReference type="ARBA" id="ARBA00023133"/>
    </source>
</evidence>
<dbReference type="STRING" id="576118.SAMN05216216_10160"/>
<dbReference type="EMBL" id="FNFY01000001">
    <property type="protein sequence ID" value="SDK20552.1"/>
    <property type="molecule type" value="Genomic_DNA"/>
</dbReference>
<feature type="transmembrane region" description="Helical" evidence="8">
    <location>
        <begin position="229"/>
        <end position="262"/>
    </location>
</feature>
<evidence type="ECO:0000313" key="10">
    <source>
        <dbReference type="Proteomes" id="UP000199008"/>
    </source>
</evidence>
<comment type="subcellular location">
    <subcellularLocation>
        <location evidence="8">Cell membrane</location>
        <topology evidence="8">Multi-pass membrane protein</topology>
    </subcellularLocation>
    <subcellularLocation>
        <location evidence="1">Membrane</location>
        <topology evidence="1">Multi-pass membrane protein</topology>
    </subcellularLocation>
</comment>
<gene>
    <name evidence="8" type="primary">ctaB</name>
    <name evidence="9" type="ORF">SAMN05216216_10160</name>
</gene>
<dbReference type="GO" id="GO:0008495">
    <property type="term" value="F:protoheme IX farnesyltransferase activity"/>
    <property type="evidence" value="ECO:0007669"/>
    <property type="project" value="UniProtKB-UniRule"/>
</dbReference>
<sequence>MQGDAYSEIVKQNPNDITFKAVKTLLKDGIIKSNLIPAFAAGFVAVMYYSLSFFQNLPLLLLMTVATALVIGGVCALNNFYDRDIDRIMESKKDRPSIDGTFTGKQILMIGFGCLGVGLIMLFSVNPTAGTLGLVAAFGYTVVYSMFGKRHFVSNTIIGAVPGAMPPLIGWAVIDPGLHMIAWAMFIVMFIWQMPHFYGLAIRRSEEYKLAAIPMLPSVKGNERTRRSIVFWVTLLLFTPVLMVELGLWFVLLATALNLAWLYISLNRFKPIEDYNRYAGRVFVFSLNYIVIFFVMIVIAGLLVNI</sequence>
<feature type="transmembrane region" description="Helical" evidence="8">
    <location>
        <begin position="282"/>
        <end position="304"/>
    </location>
</feature>
<accession>A0A1G8ZZK6</accession>
<evidence type="ECO:0000256" key="6">
    <source>
        <dbReference type="ARBA" id="ARBA00023136"/>
    </source>
</evidence>
<comment type="pathway">
    <text evidence="8">Porphyrin-containing compound metabolism; heme O biosynthesis; heme O from protoheme: step 1/1.</text>
</comment>
<dbReference type="InterPro" id="IPR000537">
    <property type="entry name" value="UbiA_prenyltransferase"/>
</dbReference>
<dbReference type="Gene3D" id="1.10.357.140">
    <property type="entry name" value="UbiA prenyltransferase"/>
    <property type="match status" value="1"/>
</dbReference>
<dbReference type="Proteomes" id="UP000199008">
    <property type="component" value="Unassembled WGS sequence"/>
</dbReference>